<dbReference type="Pfam" id="PF12664">
    <property type="entry name" value="DUF3789"/>
    <property type="match status" value="1"/>
</dbReference>
<dbReference type="AlphaFoldDB" id="A0A3D8P2L0"/>
<proteinExistence type="predicted"/>
<sequence length="38" mass="4091">MSIAWFLAGVFVGGFFGFLTACLCQAAGRQEGDVEEDF</sequence>
<gene>
    <name evidence="1" type="ORF">DXX99_10485</name>
</gene>
<name>A0A3D8P2L0_9THEO</name>
<reference evidence="1 2" key="1">
    <citation type="submission" date="2018-08" db="EMBL/GenBank/DDBJ databases">
        <title>Form III RuBisCO-mediated autotrophy in Thermodesulfobium bacteria.</title>
        <authorList>
            <person name="Toshchakov S.V."/>
            <person name="Kublanov I.V."/>
            <person name="Frolov E."/>
            <person name="Bonch-Osmolovskaya E.A."/>
            <person name="Tourova T.P."/>
            <person name="Chernych N.A."/>
            <person name="Lebedinsky A.V."/>
        </authorList>
    </citation>
    <scope>NUCLEOTIDE SEQUENCE [LARGE SCALE GENOMIC DNA]</scope>
    <source>
        <strain evidence="1 2">SR</strain>
    </source>
</reference>
<keyword evidence="2" id="KW-1185">Reference proteome</keyword>
<organism evidence="1 2">
    <name type="scientific">Ammonifex thiophilus</name>
    <dbReference type="NCBI Taxonomy" id="444093"/>
    <lineage>
        <taxon>Bacteria</taxon>
        <taxon>Bacillati</taxon>
        <taxon>Bacillota</taxon>
        <taxon>Clostridia</taxon>
        <taxon>Thermoanaerobacterales</taxon>
        <taxon>Thermoanaerobacteraceae</taxon>
        <taxon>Ammonifex</taxon>
    </lineage>
</organism>
<evidence type="ECO:0000313" key="2">
    <source>
        <dbReference type="Proteomes" id="UP000256329"/>
    </source>
</evidence>
<accession>A0A3D8P2L0</accession>
<evidence type="ECO:0000313" key="1">
    <source>
        <dbReference type="EMBL" id="RDV80749.1"/>
    </source>
</evidence>
<comment type="caution">
    <text evidence="1">The sequence shown here is derived from an EMBL/GenBank/DDBJ whole genome shotgun (WGS) entry which is preliminary data.</text>
</comment>
<dbReference type="Proteomes" id="UP000256329">
    <property type="component" value="Unassembled WGS sequence"/>
</dbReference>
<dbReference type="InterPro" id="IPR024522">
    <property type="entry name" value="DUF3789"/>
</dbReference>
<protein>
    <submittedName>
        <fullName evidence="1">DUF3789 domain-containing protein</fullName>
    </submittedName>
</protein>
<dbReference type="EMBL" id="QSLN01000030">
    <property type="protein sequence ID" value="RDV80749.1"/>
    <property type="molecule type" value="Genomic_DNA"/>
</dbReference>
<dbReference type="RefSeq" id="WP_115793427.1">
    <property type="nucleotide sequence ID" value="NZ_QSLN01000030.1"/>
</dbReference>